<organism evidence="2 3">
    <name type="scientific">Bacillus clarus</name>
    <dbReference type="NCBI Taxonomy" id="2338372"/>
    <lineage>
        <taxon>Bacteria</taxon>
        <taxon>Bacillati</taxon>
        <taxon>Bacillota</taxon>
        <taxon>Bacilli</taxon>
        <taxon>Bacillales</taxon>
        <taxon>Bacillaceae</taxon>
        <taxon>Bacillus</taxon>
        <taxon>Bacillus cereus group</taxon>
    </lineage>
</organism>
<evidence type="ECO:0000313" key="3">
    <source>
        <dbReference type="Proteomes" id="UP000029389"/>
    </source>
</evidence>
<dbReference type="Proteomes" id="UP000029389">
    <property type="component" value="Unassembled WGS sequence"/>
</dbReference>
<name>A0A090Z9Z5_9BACI</name>
<gene>
    <name evidence="2" type="ORF">DJ93_4937</name>
</gene>
<sequence length="51" mass="5975">MDCNHCGNENETENTHTNTTPNFSKYMSVMHKNEISEEMHKDFSEQPTDKI</sequence>
<evidence type="ECO:0000313" key="2">
    <source>
        <dbReference type="EMBL" id="KFN01136.1"/>
    </source>
</evidence>
<reference evidence="2 3" key="1">
    <citation type="submission" date="2014-04" db="EMBL/GenBank/DDBJ databases">
        <authorList>
            <person name="Bishop-Lilly K.A."/>
            <person name="Broomall S.M."/>
            <person name="Chain P.S."/>
            <person name="Chertkov O."/>
            <person name="Coyne S.R."/>
            <person name="Daligault H.E."/>
            <person name="Davenport K.W."/>
            <person name="Erkkila T."/>
            <person name="Frey K.G."/>
            <person name="Gibbons H.S."/>
            <person name="Gu W."/>
            <person name="Jaissle J."/>
            <person name="Johnson S.L."/>
            <person name="Koroleva G.I."/>
            <person name="Ladner J.T."/>
            <person name="Lo C.-C."/>
            <person name="Minogue T.D."/>
            <person name="Munk C."/>
            <person name="Palacios G.F."/>
            <person name="Redden C.L."/>
            <person name="Rosenzweig C.N."/>
            <person name="Scholz M.B."/>
            <person name="Teshima H."/>
            <person name="Xu Y."/>
        </authorList>
    </citation>
    <scope>NUCLEOTIDE SEQUENCE [LARGE SCALE GENOMIC DNA]</scope>
    <source>
        <strain evidence="2 3">BHP</strain>
    </source>
</reference>
<feature type="region of interest" description="Disordered" evidence="1">
    <location>
        <begin position="1"/>
        <end position="23"/>
    </location>
</feature>
<accession>A0A090Z9Z5</accession>
<proteinExistence type="predicted"/>
<protein>
    <submittedName>
        <fullName evidence="2">Uncharacterized protein</fullName>
    </submittedName>
</protein>
<evidence type="ECO:0000256" key="1">
    <source>
        <dbReference type="SAM" id="MobiDB-lite"/>
    </source>
</evidence>
<dbReference type="AlphaFoldDB" id="A0A090Z9Z5"/>
<dbReference type="EMBL" id="JMQC01000008">
    <property type="protein sequence ID" value="KFN01136.1"/>
    <property type="molecule type" value="Genomic_DNA"/>
</dbReference>
<comment type="caution">
    <text evidence="2">The sequence shown here is derived from an EMBL/GenBank/DDBJ whole genome shotgun (WGS) entry which is preliminary data.</text>
</comment>